<evidence type="ECO:0000313" key="2">
    <source>
        <dbReference type="EMBL" id="REC46916.1"/>
    </source>
</evidence>
<accession>A0A3D9B0Z0</accession>
<evidence type="ECO:0000259" key="1">
    <source>
        <dbReference type="PROSITE" id="PS50042"/>
    </source>
</evidence>
<dbReference type="InterPro" id="IPR014710">
    <property type="entry name" value="RmlC-like_jellyroll"/>
</dbReference>
<organism evidence="2 3">
    <name type="scientific">Candidatus Chryseobacterium massiliense</name>
    <dbReference type="NCBI Taxonomy" id="204089"/>
    <lineage>
        <taxon>Bacteria</taxon>
        <taxon>Pseudomonadati</taxon>
        <taxon>Bacteroidota</taxon>
        <taxon>Flavobacteriia</taxon>
        <taxon>Flavobacteriales</taxon>
        <taxon>Weeksellaceae</taxon>
        <taxon>Chryseobacterium group</taxon>
        <taxon>Chryseobacterium</taxon>
    </lineage>
</organism>
<dbReference type="Proteomes" id="UP000256924">
    <property type="component" value="Unassembled WGS sequence"/>
</dbReference>
<dbReference type="Gene3D" id="2.60.120.10">
    <property type="entry name" value="Jelly Rolls"/>
    <property type="match status" value="1"/>
</dbReference>
<feature type="domain" description="Cyclic nucleotide-binding" evidence="1">
    <location>
        <begin position="51"/>
        <end position="154"/>
    </location>
</feature>
<proteinExistence type="predicted"/>
<dbReference type="InterPro" id="IPR018490">
    <property type="entry name" value="cNMP-bd_dom_sf"/>
</dbReference>
<dbReference type="PROSITE" id="PS50042">
    <property type="entry name" value="CNMP_BINDING_3"/>
    <property type="match status" value="1"/>
</dbReference>
<comment type="caution">
    <text evidence="2">The sequence shown here is derived from an EMBL/GenBank/DDBJ whole genome shotgun (WGS) entry which is preliminary data.</text>
</comment>
<sequence length="225" mass="26177">MCFSQITFFHHNSNFHSNNPLHLEADYFFIFTLIKVIIVIDEQILISLGAELKHYAPGNIIFSNNSFCKYYFQIKKGTVKLCNTGEDGKELVHGFPFEGHCFGESYLFTDLAYAMDAVSLEHAEILILEKNSLLQYLVINPTLILKINQYTAERLHFRYLISSFLITSNPAVRLTKLFDHLKQYFGNIDQFSFKIPYTKHQISCVTGLRTETVIRTLKKCRWKKN</sequence>
<keyword evidence="3" id="KW-1185">Reference proteome</keyword>
<dbReference type="CDD" id="cd00038">
    <property type="entry name" value="CAP_ED"/>
    <property type="match status" value="1"/>
</dbReference>
<dbReference type="AlphaFoldDB" id="A0A3D9B0Z0"/>
<evidence type="ECO:0000313" key="3">
    <source>
        <dbReference type="Proteomes" id="UP000256924"/>
    </source>
</evidence>
<gene>
    <name evidence="2" type="ORF">DRF68_13775</name>
</gene>
<name>A0A3D9B0Z0_9FLAO</name>
<dbReference type="InterPro" id="IPR000595">
    <property type="entry name" value="cNMP-bd_dom"/>
</dbReference>
<dbReference type="EMBL" id="QNVU01000028">
    <property type="protein sequence ID" value="REC46916.1"/>
    <property type="molecule type" value="Genomic_DNA"/>
</dbReference>
<protein>
    <submittedName>
        <fullName evidence="2">Crp/Fnr family transcriptional regulator</fullName>
    </submittedName>
</protein>
<dbReference type="Pfam" id="PF00027">
    <property type="entry name" value="cNMP_binding"/>
    <property type="match status" value="1"/>
</dbReference>
<reference evidence="2 3" key="1">
    <citation type="journal article" date="2004" name="Emerg. Infect. Dis.">
        <title>Amoebae-resisting bacteria isolated from human nasal swabs by amoebal coculture.</title>
        <authorList>
            <person name="Greub G."/>
            <person name="La Scola B."/>
            <person name="Raoult D."/>
        </authorList>
    </citation>
    <scope>NUCLEOTIDE SEQUENCE [LARGE SCALE GENOMIC DNA]</scope>
    <source>
        <strain evidence="2 3">CCUG 51329</strain>
    </source>
</reference>
<dbReference type="SUPFAM" id="SSF51206">
    <property type="entry name" value="cAMP-binding domain-like"/>
    <property type="match status" value="1"/>
</dbReference>